<evidence type="ECO:0000256" key="1">
    <source>
        <dbReference type="ARBA" id="ARBA00022729"/>
    </source>
</evidence>
<keyword evidence="6" id="KW-1185">Reference proteome</keyword>
<protein>
    <recommendedName>
        <fullName evidence="4">PA domain-containing protein</fullName>
    </recommendedName>
</protein>
<dbReference type="InterPro" id="IPR003137">
    <property type="entry name" value="PA_domain"/>
</dbReference>
<evidence type="ECO:0000256" key="3">
    <source>
        <dbReference type="SAM" id="MobiDB-lite"/>
    </source>
</evidence>
<feature type="region of interest" description="Disordered" evidence="3">
    <location>
        <begin position="244"/>
        <end position="265"/>
    </location>
</feature>
<dbReference type="Proteomes" id="UP000269721">
    <property type="component" value="Unassembled WGS sequence"/>
</dbReference>
<dbReference type="AlphaFoldDB" id="A0A4P9WAK8"/>
<accession>A0A4P9WAK8</accession>
<dbReference type="PANTHER" id="PTHR22702:SF1">
    <property type="entry name" value="PROTEASE-ASSOCIATED DOMAIN-CONTAINING PROTEIN 1"/>
    <property type="match status" value="1"/>
</dbReference>
<keyword evidence="2" id="KW-0325">Glycoprotein</keyword>
<evidence type="ECO:0000256" key="2">
    <source>
        <dbReference type="ARBA" id="ARBA00023180"/>
    </source>
</evidence>
<dbReference type="OrthoDB" id="8062037at2759"/>
<feature type="domain" description="PA" evidence="4">
    <location>
        <begin position="261"/>
        <end position="339"/>
    </location>
</feature>
<feature type="compositionally biased region" description="Pro residues" evidence="3">
    <location>
        <begin position="251"/>
        <end position="260"/>
    </location>
</feature>
<evidence type="ECO:0000313" key="5">
    <source>
        <dbReference type="EMBL" id="RKO87276.1"/>
    </source>
</evidence>
<organism evidence="5 6">
    <name type="scientific">Blyttiomyces helicus</name>
    <dbReference type="NCBI Taxonomy" id="388810"/>
    <lineage>
        <taxon>Eukaryota</taxon>
        <taxon>Fungi</taxon>
        <taxon>Fungi incertae sedis</taxon>
        <taxon>Chytridiomycota</taxon>
        <taxon>Chytridiomycota incertae sedis</taxon>
        <taxon>Chytridiomycetes</taxon>
        <taxon>Chytridiomycetes incertae sedis</taxon>
        <taxon>Blyttiomyces</taxon>
    </lineage>
</organism>
<name>A0A4P9WAK8_9FUNG</name>
<evidence type="ECO:0000259" key="4">
    <source>
        <dbReference type="Pfam" id="PF02225"/>
    </source>
</evidence>
<dbReference type="EMBL" id="KZ997546">
    <property type="protein sequence ID" value="RKO87276.1"/>
    <property type="molecule type" value="Genomic_DNA"/>
</dbReference>
<proteinExistence type="predicted"/>
<dbReference type="InterPro" id="IPR046450">
    <property type="entry name" value="PA_dom_sf"/>
</dbReference>
<dbReference type="Gene3D" id="3.50.30.30">
    <property type="match status" value="1"/>
</dbReference>
<dbReference type="SUPFAM" id="SSF52025">
    <property type="entry name" value="PA domain"/>
    <property type="match status" value="1"/>
</dbReference>
<reference evidence="6" key="1">
    <citation type="journal article" date="2018" name="Nat. Microbiol.">
        <title>Leveraging single-cell genomics to expand the fungal tree of life.</title>
        <authorList>
            <person name="Ahrendt S.R."/>
            <person name="Quandt C.A."/>
            <person name="Ciobanu D."/>
            <person name="Clum A."/>
            <person name="Salamov A."/>
            <person name="Andreopoulos B."/>
            <person name="Cheng J.F."/>
            <person name="Woyke T."/>
            <person name="Pelin A."/>
            <person name="Henrissat B."/>
            <person name="Reynolds N.K."/>
            <person name="Benny G.L."/>
            <person name="Smith M.E."/>
            <person name="James T.Y."/>
            <person name="Grigoriev I.V."/>
        </authorList>
    </citation>
    <scope>NUCLEOTIDE SEQUENCE [LARGE SCALE GENOMIC DNA]</scope>
</reference>
<dbReference type="Pfam" id="PF02225">
    <property type="entry name" value="PA"/>
    <property type="match status" value="1"/>
</dbReference>
<sequence>MCVSTLYPGTEALLSEGGASSSTKAPSPSTSAFIFIESPDLPRHPSQQDFGRKLLLPSPIEPLLVPPKVPPPHLQKTLPLHSPVRWNCPLKTLLPSLRLPAPLETRLKRRFRRTTALLAPFWLLLHPSRPVAEPTGLRRGTPFRCLEKVRVGTLLAPTPLIPPDGVGSRPVATILPPDGPPGAESTRSAFPVSVSALSSSFVRVRWIVEGRVVVGAGNATFSHRSAAFGPPISEDGLRARILAPSDTETSPHPPTAPLPPASKGCTPVYPPSQTPWIALVQRGECSFIQKVRAMQRSGAIAVVVGDLEKSTSGLVTMFANGDTADIDIPSVFISGYDFTRLRKMIWASRSGFVEVTLIGGDSEVRMDCG</sequence>
<keyword evidence="1" id="KW-0732">Signal</keyword>
<gene>
    <name evidence="5" type="ORF">BDK51DRAFT_43774</name>
</gene>
<evidence type="ECO:0000313" key="6">
    <source>
        <dbReference type="Proteomes" id="UP000269721"/>
    </source>
</evidence>
<dbReference type="PANTHER" id="PTHR22702">
    <property type="entry name" value="PROTEASE-ASSOCIATED DOMAIN-CONTAINING PROTEIN"/>
    <property type="match status" value="1"/>
</dbReference>